<reference evidence="2 3" key="1">
    <citation type="submission" date="2017-06" db="EMBL/GenBank/DDBJ databases">
        <title>Genome sequencing of cyanobaciteial culture collection at National Institute for Environmental Studies (NIES).</title>
        <authorList>
            <person name="Hirose Y."/>
            <person name="Shimura Y."/>
            <person name="Fujisawa T."/>
            <person name="Nakamura Y."/>
            <person name="Kawachi M."/>
        </authorList>
    </citation>
    <scope>NUCLEOTIDE SEQUENCE [LARGE SCALE GENOMIC DNA]</scope>
    <source>
        <strain evidence="2 3">NIES-806</strain>
    </source>
</reference>
<organism evidence="2 3">
    <name type="scientific">Dolichospermum compactum NIES-806</name>
    <dbReference type="NCBI Taxonomy" id="1973481"/>
    <lineage>
        <taxon>Bacteria</taxon>
        <taxon>Bacillati</taxon>
        <taxon>Cyanobacteriota</taxon>
        <taxon>Cyanophyceae</taxon>
        <taxon>Nostocales</taxon>
        <taxon>Aphanizomenonaceae</taxon>
        <taxon>Dolichospermum</taxon>
        <taxon>Dolichospermum compactum</taxon>
    </lineage>
</organism>
<dbReference type="KEGG" id="dcm:NIES806_42980"/>
<feature type="transmembrane region" description="Helical" evidence="1">
    <location>
        <begin position="25"/>
        <end position="43"/>
    </location>
</feature>
<dbReference type="AlphaFoldDB" id="A0A1Z4V9G6"/>
<protein>
    <submittedName>
        <fullName evidence="2">Uncharacterized protein</fullName>
    </submittedName>
</protein>
<dbReference type="EMBL" id="AP018316">
    <property type="protein sequence ID" value="BAZ88064.1"/>
    <property type="molecule type" value="Genomic_DNA"/>
</dbReference>
<evidence type="ECO:0000313" key="2">
    <source>
        <dbReference type="EMBL" id="BAZ88064.1"/>
    </source>
</evidence>
<proteinExistence type="predicted"/>
<keyword evidence="1" id="KW-0472">Membrane</keyword>
<name>A0A1Z4V9G6_9CYAN</name>
<accession>A0A1Z4V9G6</accession>
<sequence>MLGFLCQPNLRDLGCEENSSKIEEIIFLSLYLLILLVEYFYLIRKYLQIGG</sequence>
<keyword evidence="3" id="KW-1185">Reference proteome</keyword>
<gene>
    <name evidence="2" type="ORF">NIES806_42980</name>
</gene>
<keyword evidence="1" id="KW-0812">Transmembrane</keyword>
<evidence type="ECO:0000256" key="1">
    <source>
        <dbReference type="SAM" id="Phobius"/>
    </source>
</evidence>
<keyword evidence="1" id="KW-1133">Transmembrane helix</keyword>
<evidence type="ECO:0000313" key="3">
    <source>
        <dbReference type="Proteomes" id="UP000218702"/>
    </source>
</evidence>
<dbReference type="Proteomes" id="UP000218702">
    <property type="component" value="Chromosome"/>
</dbReference>